<feature type="transmembrane region" description="Helical" evidence="1">
    <location>
        <begin position="12"/>
        <end position="32"/>
    </location>
</feature>
<dbReference type="Proteomes" id="UP000053477">
    <property type="component" value="Unassembled WGS sequence"/>
</dbReference>
<accession>A0A0H2RK27</accession>
<keyword evidence="1" id="KW-0812">Transmembrane</keyword>
<proteinExistence type="predicted"/>
<sequence length="173" mass="19930">MLLYSARAPIYFSLSLSILSLFLEVFTISLIVKNIQKFRKLLPIGWTQVLRRILVFSLYRIVLLCLMIASPLVASPVEFFLMGFSKNNLYNGIIDFMQASVPLVIFLIFASEKDILQAWCFWRRKSNLEPIVKHENNASQVTLMITEDVCSETKSESMIECIISKEVPYVHVE</sequence>
<evidence type="ECO:0000313" key="2">
    <source>
        <dbReference type="EMBL" id="KLO12239.1"/>
    </source>
</evidence>
<dbReference type="EMBL" id="KQ085982">
    <property type="protein sequence ID" value="KLO12239.1"/>
    <property type="molecule type" value="Genomic_DNA"/>
</dbReference>
<keyword evidence="1" id="KW-0472">Membrane</keyword>
<feature type="transmembrane region" description="Helical" evidence="1">
    <location>
        <begin position="89"/>
        <end position="109"/>
    </location>
</feature>
<gene>
    <name evidence="2" type="ORF">SCHPADRAFT_432956</name>
</gene>
<dbReference type="InParanoid" id="A0A0H2RK27"/>
<feature type="transmembrane region" description="Helical" evidence="1">
    <location>
        <begin position="53"/>
        <end position="77"/>
    </location>
</feature>
<protein>
    <submittedName>
        <fullName evidence="2">Uncharacterized protein</fullName>
    </submittedName>
</protein>
<keyword evidence="1" id="KW-1133">Transmembrane helix</keyword>
<reference evidence="2 3" key="1">
    <citation type="submission" date="2015-04" db="EMBL/GenBank/DDBJ databases">
        <title>Complete genome sequence of Schizopora paradoxa KUC8140, a cosmopolitan wood degrader in East Asia.</title>
        <authorList>
            <consortium name="DOE Joint Genome Institute"/>
            <person name="Min B."/>
            <person name="Park H."/>
            <person name="Jang Y."/>
            <person name="Kim J.-J."/>
            <person name="Kim K.H."/>
            <person name="Pangilinan J."/>
            <person name="Lipzen A."/>
            <person name="Riley R."/>
            <person name="Grigoriev I.V."/>
            <person name="Spatafora J.W."/>
            <person name="Choi I.-G."/>
        </authorList>
    </citation>
    <scope>NUCLEOTIDE SEQUENCE [LARGE SCALE GENOMIC DNA]</scope>
    <source>
        <strain evidence="2 3">KUC8140</strain>
    </source>
</reference>
<dbReference type="AlphaFoldDB" id="A0A0H2RK27"/>
<keyword evidence="3" id="KW-1185">Reference proteome</keyword>
<name>A0A0H2RK27_9AGAM</name>
<dbReference type="OrthoDB" id="3269068at2759"/>
<organism evidence="2 3">
    <name type="scientific">Schizopora paradoxa</name>
    <dbReference type="NCBI Taxonomy" id="27342"/>
    <lineage>
        <taxon>Eukaryota</taxon>
        <taxon>Fungi</taxon>
        <taxon>Dikarya</taxon>
        <taxon>Basidiomycota</taxon>
        <taxon>Agaricomycotina</taxon>
        <taxon>Agaricomycetes</taxon>
        <taxon>Hymenochaetales</taxon>
        <taxon>Schizoporaceae</taxon>
        <taxon>Schizopora</taxon>
    </lineage>
</organism>
<evidence type="ECO:0000313" key="3">
    <source>
        <dbReference type="Proteomes" id="UP000053477"/>
    </source>
</evidence>
<evidence type="ECO:0000256" key="1">
    <source>
        <dbReference type="SAM" id="Phobius"/>
    </source>
</evidence>
<dbReference type="STRING" id="27342.A0A0H2RK27"/>